<keyword evidence="7" id="KW-0106">Calcium</keyword>
<feature type="transmembrane region" description="Helical" evidence="14">
    <location>
        <begin position="261"/>
        <end position="281"/>
    </location>
</feature>
<evidence type="ECO:0000256" key="1">
    <source>
        <dbReference type="ARBA" id="ARBA00004141"/>
    </source>
</evidence>
<feature type="transmembrane region" description="Helical" evidence="14">
    <location>
        <begin position="302"/>
        <end position="330"/>
    </location>
</feature>
<feature type="transmembrane region" description="Helical" evidence="14">
    <location>
        <begin position="897"/>
        <end position="914"/>
    </location>
</feature>
<feature type="transmembrane region" description="Helical" evidence="14">
    <location>
        <begin position="1568"/>
        <end position="1586"/>
    </location>
</feature>
<gene>
    <name evidence="16" type="ORF">BSTOLATCC_MIC9922</name>
</gene>
<keyword evidence="10" id="KW-0406">Ion transport</keyword>
<feature type="transmembrane region" description="Helical" evidence="14">
    <location>
        <begin position="181"/>
        <end position="208"/>
    </location>
</feature>
<feature type="transmembrane region" description="Helical" evidence="14">
    <location>
        <begin position="1674"/>
        <end position="1696"/>
    </location>
</feature>
<feature type="domain" description="Ion transport" evidence="15">
    <location>
        <begin position="1227"/>
        <end position="1491"/>
    </location>
</feature>
<keyword evidence="3" id="KW-0109">Calcium transport</keyword>
<feature type="transmembrane region" description="Helical" evidence="14">
    <location>
        <begin position="1457"/>
        <end position="1481"/>
    </location>
</feature>
<evidence type="ECO:0000256" key="7">
    <source>
        <dbReference type="ARBA" id="ARBA00022837"/>
    </source>
</evidence>
<keyword evidence="13" id="KW-0407">Ion channel</keyword>
<comment type="subcellular location">
    <subcellularLocation>
        <location evidence="1">Membrane</location>
        <topology evidence="1">Multi-pass membrane protein</topology>
    </subcellularLocation>
</comment>
<dbReference type="InterPro" id="IPR050599">
    <property type="entry name" value="VDCC_alpha-1_subunit"/>
</dbReference>
<evidence type="ECO:0000256" key="8">
    <source>
        <dbReference type="ARBA" id="ARBA00022882"/>
    </source>
</evidence>
<feature type="transmembrane region" description="Helical" evidence="14">
    <location>
        <begin position="1263"/>
        <end position="1280"/>
    </location>
</feature>
<keyword evidence="2" id="KW-0813">Transport</keyword>
<dbReference type="Gene3D" id="1.10.287.70">
    <property type="match status" value="4"/>
</dbReference>
<feature type="transmembrane region" description="Helical" evidence="14">
    <location>
        <begin position="1025"/>
        <end position="1047"/>
    </location>
</feature>
<feature type="transmembrane region" description="Helical" evidence="14">
    <location>
        <begin position="934"/>
        <end position="952"/>
    </location>
</feature>
<dbReference type="Proteomes" id="UP001162131">
    <property type="component" value="Unassembled WGS sequence"/>
</dbReference>
<keyword evidence="4" id="KW-0107">Calcium channel</keyword>
<dbReference type="GO" id="GO:0008331">
    <property type="term" value="F:high voltage-gated calcium channel activity"/>
    <property type="evidence" value="ECO:0007669"/>
    <property type="project" value="TreeGrafter"/>
</dbReference>
<feature type="transmembrane region" description="Helical" evidence="14">
    <location>
        <begin position="1356"/>
        <end position="1382"/>
    </location>
</feature>
<feature type="transmembrane region" description="Helical" evidence="14">
    <location>
        <begin position="1232"/>
        <end position="1251"/>
    </location>
</feature>
<evidence type="ECO:0000259" key="15">
    <source>
        <dbReference type="Pfam" id="PF00520"/>
    </source>
</evidence>
<dbReference type="SUPFAM" id="SSF81324">
    <property type="entry name" value="Voltage-gated potassium channels"/>
    <property type="match status" value="4"/>
</dbReference>
<evidence type="ECO:0000256" key="12">
    <source>
        <dbReference type="ARBA" id="ARBA00023180"/>
    </source>
</evidence>
<name>A0AAU9IQS0_9CILI</name>
<evidence type="ECO:0000256" key="13">
    <source>
        <dbReference type="ARBA" id="ARBA00023303"/>
    </source>
</evidence>
<feature type="transmembrane region" description="Helical" evidence="14">
    <location>
        <begin position="1532"/>
        <end position="1556"/>
    </location>
</feature>
<evidence type="ECO:0000256" key="5">
    <source>
        <dbReference type="ARBA" id="ARBA00022692"/>
    </source>
</evidence>
<dbReference type="Pfam" id="PF00520">
    <property type="entry name" value="Ion_trans"/>
    <property type="match status" value="4"/>
</dbReference>
<dbReference type="PANTHER" id="PTHR45628">
    <property type="entry name" value="VOLTAGE-DEPENDENT CALCIUM CHANNEL TYPE A SUBUNIT ALPHA-1"/>
    <property type="match status" value="1"/>
</dbReference>
<evidence type="ECO:0000256" key="4">
    <source>
        <dbReference type="ARBA" id="ARBA00022673"/>
    </source>
</evidence>
<dbReference type="Gene3D" id="1.10.238.10">
    <property type="entry name" value="EF-hand"/>
    <property type="match status" value="1"/>
</dbReference>
<feature type="domain" description="Ion transport" evidence="15">
    <location>
        <begin position="1541"/>
        <end position="1779"/>
    </location>
</feature>
<dbReference type="GO" id="GO:0005891">
    <property type="term" value="C:voltage-gated calcium channel complex"/>
    <property type="evidence" value="ECO:0007669"/>
    <property type="project" value="TreeGrafter"/>
</dbReference>
<keyword evidence="9 14" id="KW-1133">Transmembrane helix</keyword>
<dbReference type="FunFam" id="1.10.287.70:FF:000117">
    <property type="entry name" value="Voltage-gated Ca2+ channel, alpha subunit"/>
    <property type="match status" value="1"/>
</dbReference>
<keyword evidence="6" id="KW-0677">Repeat</keyword>
<accession>A0AAU9IQS0</accession>
<evidence type="ECO:0000256" key="14">
    <source>
        <dbReference type="SAM" id="Phobius"/>
    </source>
</evidence>
<dbReference type="PANTHER" id="PTHR45628:SF7">
    <property type="entry name" value="VOLTAGE-DEPENDENT CALCIUM CHANNEL TYPE A SUBUNIT ALPHA-1"/>
    <property type="match status" value="1"/>
</dbReference>
<keyword evidence="17" id="KW-1185">Reference proteome</keyword>
<dbReference type="InterPro" id="IPR027359">
    <property type="entry name" value="Volt_channel_dom_sf"/>
</dbReference>
<feature type="transmembrane region" description="Helical" evidence="14">
    <location>
        <begin position="1098"/>
        <end position="1121"/>
    </location>
</feature>
<feature type="transmembrane region" description="Helical" evidence="14">
    <location>
        <begin position="1747"/>
        <end position="1770"/>
    </location>
</feature>
<evidence type="ECO:0000256" key="3">
    <source>
        <dbReference type="ARBA" id="ARBA00022568"/>
    </source>
</evidence>
<evidence type="ECO:0000256" key="2">
    <source>
        <dbReference type="ARBA" id="ARBA00022448"/>
    </source>
</evidence>
<feature type="domain" description="Ion transport" evidence="15">
    <location>
        <begin position="189"/>
        <end position="455"/>
    </location>
</feature>
<dbReference type="GO" id="GO:0098703">
    <property type="term" value="P:calcium ion import across plasma membrane"/>
    <property type="evidence" value="ECO:0007669"/>
    <property type="project" value="TreeGrafter"/>
</dbReference>
<evidence type="ECO:0000256" key="6">
    <source>
        <dbReference type="ARBA" id="ARBA00022737"/>
    </source>
</evidence>
<reference evidence="16" key="1">
    <citation type="submission" date="2021-09" db="EMBL/GenBank/DDBJ databases">
        <authorList>
            <consortium name="AG Swart"/>
            <person name="Singh M."/>
            <person name="Singh A."/>
            <person name="Seah K."/>
            <person name="Emmerich C."/>
        </authorList>
    </citation>
    <scope>NUCLEOTIDE SEQUENCE</scope>
    <source>
        <strain evidence="16">ATCC30299</strain>
    </source>
</reference>
<feature type="domain" description="Ion transport" evidence="15">
    <location>
        <begin position="896"/>
        <end position="1127"/>
    </location>
</feature>
<proteinExistence type="predicted"/>
<evidence type="ECO:0000313" key="16">
    <source>
        <dbReference type="EMBL" id="CAG9314125.1"/>
    </source>
</evidence>
<dbReference type="InterPro" id="IPR005821">
    <property type="entry name" value="Ion_trans_dom"/>
</dbReference>
<keyword evidence="11 14" id="KW-0472">Membrane</keyword>
<keyword evidence="5 14" id="KW-0812">Transmembrane</keyword>
<keyword evidence="8" id="KW-0851">Voltage-gated channel</keyword>
<sequence length="1987" mass="229776">MRNNPESKYYEVQENTLNAFHKCRTDDLTNQFFRRNPRSRANSSISNLDIIDIENASRNDSRRSSGNFLQVIHDSSQQASFSEVSREDFHKQITALEQSFHKQFHKEFTQNLFTSMETLRTLKSLAMNPDNMNFDDQALLKGYIKIREQNPFEYIENIRDKFPLILLRKALLRIKASIAQLCNIIVSNPIFEVLIVLVILSNAVVLAVENPISNNNSSILTTMDTLFLYIYTSECAMKLIGKGVIFTKEAYFKDPWNILDFVIVATAWASYYANQGVNLSALRSLRILRPLKTISSIQGLRVLFLAFFGSLLPLLNILAILFFFLLIFAIGGVQLFMGLFKYSCINSETGQYLYPKSTEQVCGALTCPLGYYCVNSLNNPLYGMMNFDNVIFSWLQCFTAITEESWAHMMIIGEKSLSQPISIIFFVSLVSLGSFLMLSLIEVILYSNFSREMEKVRVKQSAKEIIEEESADSSVIENLGIGQDSPLIIDEENGFPEHIVNDPGDSLFYKNPGNNEENKNIVKNEGYQGLADDEHKNETFGPSVHDPMSKSLKINLNLVEDLSNEEISQEIDEPNENELVPLSRHQSIDASPRSSHEYEERNVKGLIQLRLIPTRRESINFLRQNSSIEDYESSVSLSKLPLLNQSVENTVLVTDSKDKTIVNDNKTDYDKRRSITTKISSLATNNIREQRRTSVDSTVFPMINRVKNIKIRKDLLRRMKHGEHRAKVKISVDEHYEVEMTSLNDVIPKEPKKSTHQNPFAVYRFSYRGGKNVLADLEKLTQRWDNKICDILDKYKNKGDKTEIFRFLCKKYKIKESFYMVSLHVEKIVKKIREYDRITQDVKGDWSGYDVYKEGPIKSQEYKDELDKMNYIIWSSGIWGKMQKIKYPLFVLMKSKLFNFIMVLCVVANTAVLSSNYYGIDEGTDAILTKFNTAFAYVFVADMFLKVIGLGIKEYCRDKMNYFDAIVSIFGLLEIIFSSSGSTISVLRAIKVLRNLRVIRVVRMFRYLQSMSHIINKLSKNIGNLFYLLLFVMLFLLIFTIIGIQIFSGKLNFKENYYKYNFDNFHFSFLSIFQIMTEENWNIIEVAVMRSQQGYISVIFPCIWLVLGNYILLNLFLALVLEMFANEEPDDYLSTVHLSPANSKSKSFLSSISSRTKKRKEQKMKMIEALNLSESGEWSKTLEDLRRASVRRKERTFYVGIECEKSFYLFTKTNRFRLFCHRLSSSQSFENFILVMISLSTISLIWDTYLIDLPENDPKVEVSGFFDIIFITVFGLEMIIKQVSMGVLFDKGSYLRNSWCQLDLCILLLSITDQCLSTVNISFIRVLRLLRTLRPLRIISHNVSMKIMINALVESLVSVFNVAIVMLVCWLIFAILGVSLFAGTLYSCENPNIENQVDCEKNGYNWTVFDFNFDNVLEAMVSLFVLTSQESWTDYMYAGCSAYEPGHAPIVNYNPGAAYYFVVHMFISSIFFINLLSGVIFEKFNDAKRNESSLAALILTKDQMLWVEIQSLIAQSKPQLDTPQKPKNKFQIFFYVISTHWIFESFILVCIILNFIQMSLYYDEASDTYNYVLEIFNFIFTSIFIVEAVIKISGSGINYFKDRWNRFDFLVACVSIADLIMEYIVNNGNKYMKIAPQLVRALRVIRVTRVIRLIKRFQSLQDLITLLSYSIPSIMNVTAILLLIYIIYAILGVYLFHSIDSGQNFDSYNNMHNFDKALVKLFRHSTGEDWPLAMFDCAHSSGKIVSYLYWISFISLTTFILLNVFVMVIIQNYNDFKTDAKSVVAIFNNDVKIFKKIWSLLTVTDLGLRMHYKFLVEFMYRLGEELGVPMYYPHEKVIKLLSIMDLDIDADGYVYYNDMLFAVMKRKHTRELIKNLDERSRKLIRKEENSTWKKLSQIKEKSMSHFYSEAHKNKLKKMKKTNLFFAMIYAKSVFKSWKNYTMKKRNKISGSVSITPLFSEVVYPGENSISSINDLSSEDNQIGNIGE</sequence>
<evidence type="ECO:0000256" key="10">
    <source>
        <dbReference type="ARBA" id="ARBA00023065"/>
    </source>
</evidence>
<organism evidence="16 17">
    <name type="scientific">Blepharisma stoltei</name>
    <dbReference type="NCBI Taxonomy" id="1481888"/>
    <lineage>
        <taxon>Eukaryota</taxon>
        <taxon>Sar</taxon>
        <taxon>Alveolata</taxon>
        <taxon>Ciliophora</taxon>
        <taxon>Postciliodesmatophora</taxon>
        <taxon>Heterotrichea</taxon>
        <taxon>Heterotrichida</taxon>
        <taxon>Blepharismidae</taxon>
        <taxon>Blepharisma</taxon>
    </lineage>
</organism>
<protein>
    <recommendedName>
        <fullName evidence="15">Ion transport domain-containing protein</fullName>
    </recommendedName>
</protein>
<evidence type="ECO:0000256" key="11">
    <source>
        <dbReference type="ARBA" id="ARBA00023136"/>
    </source>
</evidence>
<evidence type="ECO:0000256" key="9">
    <source>
        <dbReference type="ARBA" id="ARBA00022989"/>
    </source>
</evidence>
<evidence type="ECO:0000313" key="17">
    <source>
        <dbReference type="Proteomes" id="UP001162131"/>
    </source>
</evidence>
<dbReference type="EMBL" id="CAJZBQ010000011">
    <property type="protein sequence ID" value="CAG9314125.1"/>
    <property type="molecule type" value="Genomic_DNA"/>
</dbReference>
<comment type="caution">
    <text evidence="16">The sequence shown here is derived from an EMBL/GenBank/DDBJ whole genome shotgun (WGS) entry which is preliminary data.</text>
</comment>
<feature type="transmembrane region" description="Helical" evidence="14">
    <location>
        <begin position="423"/>
        <end position="449"/>
    </location>
</feature>
<keyword evidence="12" id="KW-0325">Glycoprotein</keyword>
<dbReference type="FunFam" id="1.20.120.350:FF:000009">
    <property type="entry name" value="Voltage-dependent T-type calcium channel subunit alpha"/>
    <property type="match status" value="2"/>
</dbReference>
<dbReference type="Gene3D" id="1.20.120.350">
    <property type="entry name" value="Voltage-gated potassium channels. Chain C"/>
    <property type="match status" value="4"/>
</dbReference>